<feature type="domain" description="DUF7210" evidence="1">
    <location>
        <begin position="74"/>
        <end position="105"/>
    </location>
</feature>
<reference evidence="2 3" key="1">
    <citation type="submission" date="2021-03" db="EMBL/GenBank/DDBJ databases">
        <title>The first data on the complete genome of the tetrodotoxin-producing bacterium.</title>
        <authorList>
            <person name="Melnikova D.I."/>
            <person name="Nijland R."/>
            <person name="Magarlamov T.Y."/>
        </authorList>
    </citation>
    <scope>NUCLEOTIDE SEQUENCE [LARGE SCALE GENOMIC DNA]</scope>
    <source>
        <strain evidence="2 3">1839</strain>
    </source>
</reference>
<dbReference type="RefSeq" id="WP_214475755.1">
    <property type="nucleotide sequence ID" value="NZ_CP071709.1"/>
</dbReference>
<dbReference type="Proteomes" id="UP000679247">
    <property type="component" value="Chromosome"/>
</dbReference>
<organism evidence="2 3">
    <name type="scientific">Cytobacillus gottheilii</name>
    <dbReference type="NCBI Taxonomy" id="859144"/>
    <lineage>
        <taxon>Bacteria</taxon>
        <taxon>Bacillati</taxon>
        <taxon>Bacillota</taxon>
        <taxon>Bacilli</taxon>
        <taxon>Bacillales</taxon>
        <taxon>Bacillaceae</taxon>
        <taxon>Cytobacillus</taxon>
    </lineage>
</organism>
<proteinExistence type="predicted"/>
<dbReference type="EMBL" id="CP071709">
    <property type="protein sequence ID" value="QVY60938.1"/>
    <property type="molecule type" value="Genomic_DNA"/>
</dbReference>
<dbReference type="InterPro" id="IPR055634">
    <property type="entry name" value="DUF7210"/>
</dbReference>
<name>A0ABX8FAT2_9BACI</name>
<evidence type="ECO:0000313" key="2">
    <source>
        <dbReference type="EMBL" id="QVY60938.1"/>
    </source>
</evidence>
<sequence>MTEEQYNSLNVNEVLEVVQKAEITAEEALAYESQGKKRKTLLDALNDILESNNELNDSNDNSEDKPKLTVVSFNKNVKFGTVRYKKGEKTEVTEEDYDYLLKGGLINEG</sequence>
<protein>
    <recommendedName>
        <fullName evidence="1">DUF7210 domain-containing protein</fullName>
    </recommendedName>
</protein>
<evidence type="ECO:0000259" key="1">
    <source>
        <dbReference type="Pfam" id="PF23843"/>
    </source>
</evidence>
<gene>
    <name evidence="2" type="ORF">J1899_18495</name>
</gene>
<accession>A0ABX8FAT2</accession>
<keyword evidence="3" id="KW-1185">Reference proteome</keyword>
<evidence type="ECO:0000313" key="3">
    <source>
        <dbReference type="Proteomes" id="UP000679247"/>
    </source>
</evidence>
<dbReference type="Pfam" id="PF23843">
    <property type="entry name" value="DUF7210"/>
    <property type="match status" value="1"/>
</dbReference>